<dbReference type="Gene3D" id="1.10.238.160">
    <property type="match status" value="1"/>
</dbReference>
<name>A0A8B3DF56_VIBHA</name>
<organism evidence="1 2">
    <name type="scientific">Vibrio harveyi</name>
    <name type="common">Beneckea harveyi</name>
    <dbReference type="NCBI Taxonomy" id="669"/>
    <lineage>
        <taxon>Bacteria</taxon>
        <taxon>Pseudomonadati</taxon>
        <taxon>Pseudomonadota</taxon>
        <taxon>Gammaproteobacteria</taxon>
        <taxon>Vibrionales</taxon>
        <taxon>Vibrionaceae</taxon>
        <taxon>Vibrio</taxon>
    </lineage>
</organism>
<dbReference type="InterPro" id="IPR052931">
    <property type="entry name" value="Prophage_regulatory_activator"/>
</dbReference>
<dbReference type="RefSeq" id="WP_114093176.1">
    <property type="nucleotide sequence ID" value="NZ_QOUW02000257.1"/>
</dbReference>
<dbReference type="Pfam" id="PF05930">
    <property type="entry name" value="Phage_AlpA"/>
    <property type="match status" value="1"/>
</dbReference>
<dbReference type="EMBL" id="QOUW02000257">
    <property type="protein sequence ID" value="RIV99335.1"/>
    <property type="molecule type" value="Genomic_DNA"/>
</dbReference>
<dbReference type="PANTHER" id="PTHR36154">
    <property type="entry name" value="DNA-BINDING TRANSCRIPTIONAL ACTIVATOR ALPA"/>
    <property type="match status" value="1"/>
</dbReference>
<proteinExistence type="predicted"/>
<dbReference type="Proteomes" id="UP000253437">
    <property type="component" value="Unassembled WGS sequence"/>
</dbReference>
<dbReference type="InterPro" id="IPR009061">
    <property type="entry name" value="DNA-bd_dom_put_sf"/>
</dbReference>
<dbReference type="InterPro" id="IPR010260">
    <property type="entry name" value="AlpA"/>
</dbReference>
<comment type="caution">
    <text evidence="1">The sequence shown here is derived from an EMBL/GenBank/DDBJ whole genome shotgun (WGS) entry which is preliminary data.</text>
</comment>
<gene>
    <name evidence="1" type="ORF">DS957_028185</name>
</gene>
<dbReference type="SUPFAM" id="SSF46955">
    <property type="entry name" value="Putative DNA-binding domain"/>
    <property type="match status" value="1"/>
</dbReference>
<protein>
    <submittedName>
        <fullName evidence="1">AlpA family phage regulatory protein</fullName>
    </submittedName>
</protein>
<dbReference type="AlphaFoldDB" id="A0A8B3DF56"/>
<sequence length="73" mass="8681">MRFLRLDEVREKTGLSKSAIYNQIKKGEFPVSVPIGSRTVAWLESDINEWLEWRVQVRDRAVKGFFSCNWRFC</sequence>
<reference evidence="1 2" key="1">
    <citation type="submission" date="2018-08" db="EMBL/GenBank/DDBJ databases">
        <title>Vibrio harveyi strains pathogenic to white snook Centropomus viridis Lockington (1877) and potential probiotic bacteria.</title>
        <authorList>
            <person name="Soto-Rodriguez S."/>
            <person name="Gomez-Gil B."/>
            <person name="Lozano-Olvera R."/>
        </authorList>
    </citation>
    <scope>NUCLEOTIDE SEQUENCE [LARGE SCALE GENOMIC DNA]</scope>
    <source>
        <strain evidence="1 2">CAIM 1508</strain>
    </source>
</reference>
<evidence type="ECO:0000313" key="2">
    <source>
        <dbReference type="Proteomes" id="UP000253437"/>
    </source>
</evidence>
<accession>A0A8B3DF56</accession>
<evidence type="ECO:0000313" key="1">
    <source>
        <dbReference type="EMBL" id="RIV99335.1"/>
    </source>
</evidence>
<dbReference type="PANTHER" id="PTHR36154:SF1">
    <property type="entry name" value="DNA-BINDING TRANSCRIPTIONAL ACTIVATOR ALPA"/>
    <property type="match status" value="1"/>
</dbReference>